<evidence type="ECO:0000256" key="5">
    <source>
        <dbReference type="HAMAP-Rule" id="MF_01953"/>
    </source>
</evidence>
<keyword evidence="15" id="KW-1185">Reference proteome</keyword>
<dbReference type="NCBIfam" id="TIGR01792">
    <property type="entry name" value="urease_alph"/>
    <property type="match status" value="1"/>
</dbReference>
<evidence type="ECO:0000256" key="8">
    <source>
        <dbReference type="PIRSR" id="PIRSR611612-51"/>
    </source>
</evidence>
<feature type="modified residue" description="N6-carboxylysine" evidence="5 7">
    <location>
        <position position="217"/>
    </location>
</feature>
<dbReference type="InterPro" id="IPR006680">
    <property type="entry name" value="Amidohydro-rel"/>
</dbReference>
<evidence type="ECO:0000313" key="14">
    <source>
        <dbReference type="EMBL" id="RAU18957.1"/>
    </source>
</evidence>
<comment type="pathway">
    <text evidence="1 5">Nitrogen metabolism; urea degradation; CO(2) and NH(3) from urea (urease route): step 1/1.</text>
</comment>
<dbReference type="PANTHER" id="PTHR43440">
    <property type="entry name" value="UREASE"/>
    <property type="match status" value="1"/>
</dbReference>
<dbReference type="NCBIfam" id="NF009685">
    <property type="entry name" value="PRK13206.1"/>
    <property type="match status" value="1"/>
</dbReference>
<dbReference type="NCBIfam" id="NF009686">
    <property type="entry name" value="PRK13207.1"/>
    <property type="match status" value="1"/>
</dbReference>
<feature type="binding site" description="via carbamate group" evidence="5 8">
    <location>
        <position position="217"/>
    </location>
    <ligand>
        <name>Ni(2+)</name>
        <dbReference type="ChEBI" id="CHEBI:49786"/>
        <label>1</label>
    </ligand>
</feature>
<comment type="caution">
    <text evidence="14">The sequence shown here is derived from an EMBL/GenBank/DDBJ whole genome shotgun (WGS) entry which is preliminary data.</text>
</comment>
<dbReference type="OrthoDB" id="9802793at2"/>
<comment type="PTM">
    <text evidence="7">Carbamylation allows a single lysine to coordinate two nickel ions.</text>
</comment>
<name>A0A364NPY4_9GAMM</name>
<keyword evidence="5 10" id="KW-0963">Cytoplasm</keyword>
<keyword evidence="3 5" id="KW-0479">Metal-binding</keyword>
<feature type="binding site" evidence="5 10">
    <location>
        <position position="219"/>
    </location>
    <ligand>
        <name>substrate</name>
    </ligand>
</feature>
<dbReference type="InterPro" id="IPR050112">
    <property type="entry name" value="Urease_alpha_subunit"/>
</dbReference>
<dbReference type="CDD" id="cd00375">
    <property type="entry name" value="Urease_alpha"/>
    <property type="match status" value="1"/>
</dbReference>
<evidence type="ECO:0000256" key="6">
    <source>
        <dbReference type="NCBIfam" id="TIGR01792"/>
    </source>
</evidence>
<feature type="binding site" evidence="5 8">
    <location>
        <position position="272"/>
    </location>
    <ligand>
        <name>Ni(2+)</name>
        <dbReference type="ChEBI" id="CHEBI:49786"/>
        <label>2</label>
    </ligand>
</feature>
<dbReference type="PROSITE" id="PS00145">
    <property type="entry name" value="UREASE_2"/>
    <property type="match status" value="1"/>
</dbReference>
<feature type="binding site" evidence="5 8">
    <location>
        <position position="246"/>
    </location>
    <ligand>
        <name>Ni(2+)</name>
        <dbReference type="ChEBI" id="CHEBI:49786"/>
        <label>2</label>
    </ligand>
</feature>
<keyword evidence="4 5" id="KW-0378">Hydrolase</keyword>
<accession>A0A364NPY4</accession>
<dbReference type="Proteomes" id="UP000250744">
    <property type="component" value="Unassembled WGS sequence"/>
</dbReference>
<comment type="catalytic activity">
    <reaction evidence="5 11">
        <text>urea + 2 H2O + H(+) = hydrogencarbonate + 2 NH4(+)</text>
        <dbReference type="Rhea" id="RHEA:20557"/>
        <dbReference type="ChEBI" id="CHEBI:15377"/>
        <dbReference type="ChEBI" id="CHEBI:15378"/>
        <dbReference type="ChEBI" id="CHEBI:16199"/>
        <dbReference type="ChEBI" id="CHEBI:17544"/>
        <dbReference type="ChEBI" id="CHEBI:28938"/>
        <dbReference type="EC" id="3.5.1.5"/>
    </reaction>
</comment>
<organism evidence="14 15">
    <name type="scientific">Nitrincola tibetensis</name>
    <dbReference type="NCBI Taxonomy" id="2219697"/>
    <lineage>
        <taxon>Bacteria</taxon>
        <taxon>Pseudomonadati</taxon>
        <taxon>Pseudomonadota</taxon>
        <taxon>Gammaproteobacteria</taxon>
        <taxon>Oceanospirillales</taxon>
        <taxon>Oceanospirillaceae</taxon>
        <taxon>Nitrincola</taxon>
    </lineage>
</organism>
<evidence type="ECO:0000256" key="11">
    <source>
        <dbReference type="RuleBase" id="RU000510"/>
    </source>
</evidence>
<sequence>MASISRQAYAEMFGPTTGDKLRLADSELWLEVEKDFTIYGDEVKFGGGKVIRDGMGQAQSVSELTADLVITNALIIDHWGIVKADVGVKNGRIQAIGKAGNPDTQPGVDIIVGPGTEVIAGEGQILTAGGIDAHIHFICPQQIDEAICSGVTTMLGGGTGPATGTNATTCTPGPWNIHRMLEAGDSLPINLGFMGKGNASLPEALREQIKAGAMGLKLHEDWGTTPAAIDCCLSVADEMDIQVAIHTDTLNESGFVESTLAAINGRVIHTYHTEGAGGGHAPDIIKACGESNVLPSSTNPTRPYTINTVDEHLDMLMVCHHLDPAIAEDVAFAESRIRRETIESEDILHDLGAFSMISSDSQAMGRVGEVITRTWQTAHKMRVQRGPLPEDSEQNDNFRIKRYIAKYTINPAIAHGISHEVGSIEVGKLADLVLWKPAFFATKPSLIIKGGLISMAPMGDPNASIPTPQPVHFRPMFGAMGKASQQTSMLFLSQAAVTEGIPEQLGLQSLIGVVKNCRTATKDKMIHNAYQPKIDVDPQTYEVRADGQLLTCEPATVLPMAQRYYLF</sequence>
<comment type="PTM">
    <text evidence="5">Carboxylation allows a single lysine to coordinate two nickel ions.</text>
</comment>
<comment type="cofactor">
    <cofactor evidence="5 8 11">
        <name>Ni cation</name>
        <dbReference type="ChEBI" id="CHEBI:25516"/>
    </cofactor>
    <text evidence="5 8 11">Binds 2 nickel ions per subunit.</text>
</comment>
<proteinExistence type="inferred from homology"/>
<dbReference type="Gene3D" id="2.30.40.10">
    <property type="entry name" value="Urease, subunit C, domain 1"/>
    <property type="match status" value="1"/>
</dbReference>
<feature type="binding site" evidence="5 8">
    <location>
        <position position="360"/>
    </location>
    <ligand>
        <name>Ni(2+)</name>
        <dbReference type="ChEBI" id="CHEBI:49786"/>
        <label>1</label>
    </ligand>
</feature>
<dbReference type="AlphaFoldDB" id="A0A364NPY4"/>
<evidence type="ECO:0000256" key="1">
    <source>
        <dbReference type="ARBA" id="ARBA00004897"/>
    </source>
</evidence>
<evidence type="ECO:0000256" key="2">
    <source>
        <dbReference type="ARBA" id="ARBA00022596"/>
    </source>
</evidence>
<dbReference type="InterPro" id="IPR029754">
    <property type="entry name" value="Urease_Ni-bd"/>
</dbReference>
<dbReference type="InterPro" id="IPR032466">
    <property type="entry name" value="Metal_Hydrolase"/>
</dbReference>
<reference evidence="14 15" key="1">
    <citation type="submission" date="2018-06" db="EMBL/GenBank/DDBJ databases">
        <title>Nitrincola tibetense sp. nov., isolated from Lake XuguoCo on Tibetan Plateau.</title>
        <authorList>
            <person name="Xing P."/>
        </authorList>
    </citation>
    <scope>NUCLEOTIDE SEQUENCE [LARGE SCALE GENOMIC DNA]</scope>
    <source>
        <strain evidence="15">xg18</strain>
    </source>
</reference>
<dbReference type="InterPro" id="IPR017950">
    <property type="entry name" value="Urease_AS"/>
</dbReference>
<dbReference type="InterPro" id="IPR011612">
    <property type="entry name" value="Urease_alpha_N_dom"/>
</dbReference>
<dbReference type="PROSITE" id="PS01120">
    <property type="entry name" value="UREASE_1"/>
    <property type="match status" value="1"/>
</dbReference>
<dbReference type="GO" id="GO:0043419">
    <property type="term" value="P:urea catabolic process"/>
    <property type="evidence" value="ECO:0007669"/>
    <property type="project" value="UniProtKB-UniRule"/>
</dbReference>
<evidence type="ECO:0000256" key="9">
    <source>
        <dbReference type="PIRSR" id="PIRSR611612-52"/>
    </source>
</evidence>
<dbReference type="InterPro" id="IPR005848">
    <property type="entry name" value="Urease_asu"/>
</dbReference>
<gene>
    <name evidence="5 14" type="primary">ureC</name>
    <name evidence="14" type="ORF">DN062_05630</name>
</gene>
<evidence type="ECO:0000256" key="3">
    <source>
        <dbReference type="ARBA" id="ARBA00022723"/>
    </source>
</evidence>
<comment type="similarity">
    <text evidence="5 12">Belongs to the metallo-dependent hydrolases superfamily. Urease alpha subunit family.</text>
</comment>
<dbReference type="PRINTS" id="PR01752">
    <property type="entry name" value="UREASE"/>
</dbReference>
<dbReference type="Pfam" id="PF01979">
    <property type="entry name" value="Amidohydro_1"/>
    <property type="match status" value="1"/>
</dbReference>
<evidence type="ECO:0000256" key="12">
    <source>
        <dbReference type="RuleBase" id="RU004158"/>
    </source>
</evidence>
<dbReference type="UniPathway" id="UPA00258">
    <property type="reaction ID" value="UER00370"/>
</dbReference>
<dbReference type="RefSeq" id="WP_112158347.1">
    <property type="nucleotide sequence ID" value="NZ_QKRX01000003.1"/>
</dbReference>
<dbReference type="InterPro" id="IPR011059">
    <property type="entry name" value="Metal-dep_hydrolase_composite"/>
</dbReference>
<dbReference type="SUPFAM" id="SSF51556">
    <property type="entry name" value="Metallo-dependent hydrolases"/>
    <property type="match status" value="1"/>
</dbReference>
<dbReference type="GO" id="GO:0005737">
    <property type="term" value="C:cytoplasm"/>
    <property type="evidence" value="ECO:0007669"/>
    <property type="project" value="UniProtKB-SubCell"/>
</dbReference>
<evidence type="ECO:0000259" key="13">
    <source>
        <dbReference type="PROSITE" id="PS51368"/>
    </source>
</evidence>
<dbReference type="GO" id="GO:0016151">
    <property type="term" value="F:nickel cation binding"/>
    <property type="evidence" value="ECO:0007669"/>
    <property type="project" value="UniProtKB-UniRule"/>
</dbReference>
<protein>
    <recommendedName>
        <fullName evidence="5 6">Urease subunit alpha</fullName>
        <ecNumber evidence="5 6">3.5.1.5</ecNumber>
    </recommendedName>
    <alternativeName>
        <fullName evidence="5">Urea amidohydrolase subunit alpha</fullName>
    </alternativeName>
</protein>
<dbReference type="PROSITE" id="PS51368">
    <property type="entry name" value="UREASE_3"/>
    <property type="match status" value="1"/>
</dbReference>
<comment type="subcellular location">
    <subcellularLocation>
        <location evidence="5 10">Cytoplasm</location>
    </subcellularLocation>
</comment>
<dbReference type="GO" id="GO:0009039">
    <property type="term" value="F:urease activity"/>
    <property type="evidence" value="ECO:0007669"/>
    <property type="project" value="UniProtKB-UniRule"/>
</dbReference>
<dbReference type="HAMAP" id="MF_01953">
    <property type="entry name" value="Urease_alpha"/>
    <property type="match status" value="1"/>
</dbReference>
<dbReference type="EC" id="3.5.1.5" evidence="5 6"/>
<evidence type="ECO:0000256" key="7">
    <source>
        <dbReference type="PIRSR" id="PIRSR611612-50"/>
    </source>
</evidence>
<dbReference type="Gene3D" id="3.20.20.140">
    <property type="entry name" value="Metal-dependent hydrolases"/>
    <property type="match status" value="1"/>
</dbReference>
<dbReference type="PANTHER" id="PTHR43440:SF1">
    <property type="entry name" value="UREASE"/>
    <property type="match status" value="1"/>
</dbReference>
<evidence type="ECO:0000256" key="4">
    <source>
        <dbReference type="ARBA" id="ARBA00022801"/>
    </source>
</evidence>
<comment type="subunit">
    <text evidence="5">Heterotrimer of UreA (gamma), UreB (beta) and UreC (alpha) subunits. Three heterotrimers associate to form the active enzyme.</text>
</comment>
<feature type="binding site" description="via carbamate group" evidence="5 8">
    <location>
        <position position="217"/>
    </location>
    <ligand>
        <name>Ni(2+)</name>
        <dbReference type="ChEBI" id="CHEBI:49786"/>
        <label>2</label>
    </ligand>
</feature>
<dbReference type="SUPFAM" id="SSF51338">
    <property type="entry name" value="Composite domain of metallo-dependent hydrolases"/>
    <property type="match status" value="2"/>
</dbReference>
<dbReference type="InterPro" id="IPR017951">
    <property type="entry name" value="Urease_asu_c"/>
</dbReference>
<feature type="domain" description="Urease" evidence="13">
    <location>
        <begin position="129"/>
        <end position="567"/>
    </location>
</feature>
<dbReference type="EMBL" id="QKRX01000003">
    <property type="protein sequence ID" value="RAU18957.1"/>
    <property type="molecule type" value="Genomic_DNA"/>
</dbReference>
<evidence type="ECO:0000256" key="10">
    <source>
        <dbReference type="PROSITE-ProRule" id="PRU00700"/>
    </source>
</evidence>
<feature type="active site" description="Proton donor" evidence="5 9">
    <location>
        <position position="320"/>
    </location>
</feature>
<keyword evidence="2 5" id="KW-0533">Nickel</keyword>
<feature type="binding site" evidence="5 8">
    <location>
        <position position="134"/>
    </location>
    <ligand>
        <name>Ni(2+)</name>
        <dbReference type="ChEBI" id="CHEBI:49786"/>
        <label>1</label>
    </ligand>
</feature>
<dbReference type="Pfam" id="PF00449">
    <property type="entry name" value="Urease_alpha"/>
    <property type="match status" value="1"/>
</dbReference>
<feature type="binding site" evidence="5 8">
    <location>
        <position position="136"/>
    </location>
    <ligand>
        <name>Ni(2+)</name>
        <dbReference type="ChEBI" id="CHEBI:49786"/>
        <label>1</label>
    </ligand>
</feature>
<evidence type="ECO:0000313" key="15">
    <source>
        <dbReference type="Proteomes" id="UP000250744"/>
    </source>
</evidence>